<protein>
    <recommendedName>
        <fullName evidence="3">Telomerase reverse transcriptase</fullName>
    </recommendedName>
</protein>
<proteinExistence type="predicted"/>
<dbReference type="Gene3D" id="1.10.357.90">
    <property type="match status" value="1"/>
</dbReference>
<organism evidence="1 2">
    <name type="scientific">Beauveria asiatica</name>
    <dbReference type="NCBI Taxonomy" id="1069075"/>
    <lineage>
        <taxon>Eukaryota</taxon>
        <taxon>Fungi</taxon>
        <taxon>Dikarya</taxon>
        <taxon>Ascomycota</taxon>
        <taxon>Pezizomycotina</taxon>
        <taxon>Sordariomycetes</taxon>
        <taxon>Hypocreomycetidae</taxon>
        <taxon>Hypocreales</taxon>
        <taxon>Cordycipitaceae</taxon>
        <taxon>Beauveria</taxon>
    </lineage>
</organism>
<gene>
    <name evidence="1" type="ORF">G3M48_009476</name>
</gene>
<reference evidence="1 2" key="1">
    <citation type="submission" date="2020-02" db="EMBL/GenBank/DDBJ databases">
        <title>Comparative genomics of the hypocrealean fungal genus Beauvera.</title>
        <authorList>
            <person name="Showalter D.N."/>
            <person name="Bushley K.E."/>
            <person name="Rehner S.A."/>
        </authorList>
    </citation>
    <scope>NUCLEOTIDE SEQUENCE [LARGE SCALE GENOMIC DNA]</scope>
    <source>
        <strain evidence="1 2">ARSEF4384</strain>
    </source>
</reference>
<name>A0AAW0RJ74_9HYPO</name>
<evidence type="ECO:0000313" key="2">
    <source>
        <dbReference type="Proteomes" id="UP001397290"/>
    </source>
</evidence>
<evidence type="ECO:0008006" key="3">
    <source>
        <dbReference type="Google" id="ProtNLM"/>
    </source>
</evidence>
<dbReference type="EMBL" id="JAAHCF010000776">
    <property type="protein sequence ID" value="KAK8142011.1"/>
    <property type="molecule type" value="Genomic_DNA"/>
</dbReference>
<dbReference type="AlphaFoldDB" id="A0AAW0RJ74"/>
<comment type="caution">
    <text evidence="1">The sequence shown here is derived from an EMBL/GenBank/DDBJ whole genome shotgun (WGS) entry which is preliminary data.</text>
</comment>
<keyword evidence="2" id="KW-1185">Reference proteome</keyword>
<accession>A0AAW0RJ74</accession>
<dbReference type="Proteomes" id="UP001397290">
    <property type="component" value="Unassembled WGS sequence"/>
</dbReference>
<feature type="non-terminal residue" evidence="1">
    <location>
        <position position="1"/>
    </location>
</feature>
<sequence>RDYAFMIQSHLMFYDTSHNSRTTVLETLRAAFRQTALKMWAYMRSLHRTSRLRPGLVKMTIMRTVEASYLVLTSNFRKSMYRGYECSIRKSQVVRYVCPLADRIVVKSTSVMCKTNSPISSFQASI</sequence>
<evidence type="ECO:0000313" key="1">
    <source>
        <dbReference type="EMBL" id="KAK8142011.1"/>
    </source>
</evidence>